<organism evidence="1 2">
    <name type="scientific">Araneus ventricosus</name>
    <name type="common">Orbweaver spider</name>
    <name type="synonym">Epeira ventricosa</name>
    <dbReference type="NCBI Taxonomy" id="182803"/>
    <lineage>
        <taxon>Eukaryota</taxon>
        <taxon>Metazoa</taxon>
        <taxon>Ecdysozoa</taxon>
        <taxon>Arthropoda</taxon>
        <taxon>Chelicerata</taxon>
        <taxon>Arachnida</taxon>
        <taxon>Araneae</taxon>
        <taxon>Araneomorphae</taxon>
        <taxon>Entelegynae</taxon>
        <taxon>Araneoidea</taxon>
        <taxon>Araneidae</taxon>
        <taxon>Araneus</taxon>
    </lineage>
</organism>
<proteinExistence type="predicted"/>
<dbReference type="AlphaFoldDB" id="A0A4Y2SFJ6"/>
<evidence type="ECO:0000313" key="1">
    <source>
        <dbReference type="EMBL" id="GBN87014.1"/>
    </source>
</evidence>
<accession>A0A4Y2SFJ6</accession>
<sequence length="96" mass="10736">MNNTTTRIGHRGLRIISHITRGDETKRHTIISVPTPRSENHPTYTAASDLRIVVLPGGMQPVGYLTCSNFHHSTPFRSGGRGPLACVAHRRNRRNR</sequence>
<dbReference type="Proteomes" id="UP000499080">
    <property type="component" value="Unassembled WGS sequence"/>
</dbReference>
<protein>
    <submittedName>
        <fullName evidence="1">Uncharacterized protein</fullName>
    </submittedName>
</protein>
<keyword evidence="2" id="KW-1185">Reference proteome</keyword>
<dbReference type="EMBL" id="BGPR01021581">
    <property type="protein sequence ID" value="GBN87014.1"/>
    <property type="molecule type" value="Genomic_DNA"/>
</dbReference>
<name>A0A4Y2SFJ6_ARAVE</name>
<comment type="caution">
    <text evidence="1">The sequence shown here is derived from an EMBL/GenBank/DDBJ whole genome shotgun (WGS) entry which is preliminary data.</text>
</comment>
<gene>
    <name evidence="1" type="ORF">AVEN_267252_1</name>
</gene>
<evidence type="ECO:0000313" key="2">
    <source>
        <dbReference type="Proteomes" id="UP000499080"/>
    </source>
</evidence>
<reference evidence="1 2" key="1">
    <citation type="journal article" date="2019" name="Sci. Rep.">
        <title>Orb-weaving spider Araneus ventricosus genome elucidates the spidroin gene catalogue.</title>
        <authorList>
            <person name="Kono N."/>
            <person name="Nakamura H."/>
            <person name="Ohtoshi R."/>
            <person name="Moran D.A.P."/>
            <person name="Shinohara A."/>
            <person name="Yoshida Y."/>
            <person name="Fujiwara M."/>
            <person name="Mori M."/>
            <person name="Tomita M."/>
            <person name="Arakawa K."/>
        </authorList>
    </citation>
    <scope>NUCLEOTIDE SEQUENCE [LARGE SCALE GENOMIC DNA]</scope>
</reference>